<comment type="caution">
    <text evidence="1">The sequence shown here is derived from an EMBL/GenBank/DDBJ whole genome shotgun (WGS) entry which is preliminary data.</text>
</comment>
<name>A0ABV0EKB1_9ENTE</name>
<keyword evidence="2" id="KW-1185">Reference proteome</keyword>
<gene>
    <name evidence="1" type="ORF">JZO67_000162</name>
</gene>
<reference evidence="1 2" key="1">
    <citation type="submission" date="2021-03" db="EMBL/GenBank/DDBJ databases">
        <authorList>
            <person name="Gilmore M.S."/>
            <person name="Schwartzman J."/>
            <person name="Van Tyne D."/>
            <person name="Martin M."/>
            <person name="Earl A.M."/>
            <person name="Manson A.L."/>
            <person name="Straub T."/>
            <person name="Salamzade R."/>
            <person name="Saavedra J."/>
            <person name="Lebreton F."/>
            <person name="Prichula J."/>
            <person name="Schaufler K."/>
            <person name="Gaca A."/>
            <person name="Sgardioli B."/>
            <person name="Wagenaar J."/>
            <person name="Strong T."/>
        </authorList>
    </citation>
    <scope>NUCLEOTIDE SEQUENCE [LARGE SCALE GENOMIC DNA]</scope>
    <source>
        <strain evidence="1 2">665A</strain>
    </source>
</reference>
<accession>A0ABV0EKB1</accession>
<sequence>MNPIFQYEQGYISFAELKLDLWDFGPNAIFEVGEDCFRFYIDKASNRHSLDYHIEEWSLWNQRLE</sequence>
<evidence type="ECO:0000313" key="2">
    <source>
        <dbReference type="Proteomes" id="UP000664357"/>
    </source>
</evidence>
<dbReference type="Proteomes" id="UP000664357">
    <property type="component" value="Unassembled WGS sequence"/>
</dbReference>
<dbReference type="EMBL" id="JAFREL020000001">
    <property type="protein sequence ID" value="MEO1768252.1"/>
    <property type="molecule type" value="Genomic_DNA"/>
</dbReference>
<proteinExistence type="predicted"/>
<organism evidence="1 2">
    <name type="scientific">Candidatus Enterococcus ferrettii</name>
    <dbReference type="NCBI Taxonomy" id="2815324"/>
    <lineage>
        <taxon>Bacteria</taxon>
        <taxon>Bacillati</taxon>
        <taxon>Bacillota</taxon>
        <taxon>Bacilli</taxon>
        <taxon>Lactobacillales</taxon>
        <taxon>Enterococcaceae</taxon>
        <taxon>Enterococcus</taxon>
    </lineage>
</organism>
<reference evidence="1 2" key="2">
    <citation type="submission" date="2024-02" db="EMBL/GenBank/DDBJ databases">
        <title>The Genome Sequence of Enterococcus sp. DIV0159.</title>
        <authorList>
            <person name="Earl A."/>
            <person name="Manson A."/>
            <person name="Gilmore M."/>
            <person name="Sanders J."/>
            <person name="Shea T."/>
            <person name="Howe W."/>
            <person name="Livny J."/>
            <person name="Cuomo C."/>
            <person name="Neafsey D."/>
            <person name="Birren B."/>
        </authorList>
    </citation>
    <scope>NUCLEOTIDE SEQUENCE [LARGE SCALE GENOMIC DNA]</scope>
    <source>
        <strain evidence="1 2">665A</strain>
    </source>
</reference>
<evidence type="ECO:0000313" key="1">
    <source>
        <dbReference type="EMBL" id="MEO1768252.1"/>
    </source>
</evidence>
<protein>
    <submittedName>
        <fullName evidence="1">Uncharacterized protein</fullName>
    </submittedName>
</protein>